<dbReference type="PANTHER" id="PTHR10434">
    <property type="entry name" value="1-ACYL-SN-GLYCEROL-3-PHOSPHATE ACYLTRANSFERASE"/>
    <property type="match status" value="1"/>
</dbReference>
<name>A0A9Q5HWX8_SANBA</name>
<dbReference type="InterPro" id="IPR004552">
    <property type="entry name" value="AGP_acyltrans"/>
</dbReference>
<keyword evidence="4" id="KW-0594">Phospholipid biosynthesis</keyword>
<dbReference type="CDD" id="cd07989">
    <property type="entry name" value="LPLAT_AGPAT-like"/>
    <property type="match status" value="1"/>
</dbReference>
<evidence type="ECO:0000313" key="8">
    <source>
        <dbReference type="Proteomes" id="UP000757232"/>
    </source>
</evidence>
<comment type="caution">
    <text evidence="7">The sequence shown here is derived from an EMBL/GenBank/DDBJ whole genome shotgun (WGS) entry which is preliminary data.</text>
</comment>
<gene>
    <name evidence="7" type="ORF">A7U60_g5427</name>
</gene>
<keyword evidence="2 4" id="KW-0808">Transferase</keyword>
<dbReference type="GO" id="GO:0016020">
    <property type="term" value="C:membrane"/>
    <property type="evidence" value="ECO:0007669"/>
    <property type="project" value="InterPro"/>
</dbReference>
<organism evidence="7 8">
    <name type="scientific">Sanghuangporus baumii</name>
    <name type="common">Phellinus baumii</name>
    <dbReference type="NCBI Taxonomy" id="108892"/>
    <lineage>
        <taxon>Eukaryota</taxon>
        <taxon>Fungi</taxon>
        <taxon>Dikarya</taxon>
        <taxon>Basidiomycota</taxon>
        <taxon>Agaricomycotina</taxon>
        <taxon>Agaricomycetes</taxon>
        <taxon>Hymenochaetales</taxon>
        <taxon>Hymenochaetaceae</taxon>
        <taxon>Sanghuangporus</taxon>
    </lineage>
</organism>
<dbReference type="Proteomes" id="UP000757232">
    <property type="component" value="Unassembled WGS sequence"/>
</dbReference>
<protein>
    <recommendedName>
        <fullName evidence="4">1-acyl-sn-glycerol-3-phosphate acyltransferase</fullName>
        <ecNumber evidence="4">2.3.1.51</ecNumber>
    </recommendedName>
</protein>
<evidence type="ECO:0000256" key="1">
    <source>
        <dbReference type="ARBA" id="ARBA00008655"/>
    </source>
</evidence>
<dbReference type="EMBL" id="LNZH02000191">
    <property type="protein sequence ID" value="OCB87522.1"/>
    <property type="molecule type" value="Genomic_DNA"/>
</dbReference>
<evidence type="ECO:0000256" key="4">
    <source>
        <dbReference type="RuleBase" id="RU361267"/>
    </source>
</evidence>
<keyword evidence="4" id="KW-1208">Phospholipid metabolism</keyword>
<evidence type="ECO:0000256" key="3">
    <source>
        <dbReference type="ARBA" id="ARBA00023315"/>
    </source>
</evidence>
<evidence type="ECO:0000256" key="5">
    <source>
        <dbReference type="SAM" id="MobiDB-lite"/>
    </source>
</evidence>
<dbReference type="AlphaFoldDB" id="A0A9Q5HWX8"/>
<sequence length="263" mass="28293">MNHQSMLDILILGRVFPKQASVTSKKELQWMPLLGQFMTLSGAVFIDRTNNSSAVKSVATAGQAMKERGTSIWVFPEGTRTLSEHSDMLPFKKGSFHLAVQAGVPITSLVCQNYWRLYHKGTFESGLIKVKVLPPVSTTGLTSASVSELVVRVRTQMLETLHDISGDSAVAAPSVEKPIGAVEPSEHVEEAIGLSPPDVSVPSPDRDETPQPPSPAPRTLAVDTSAPHDSRRNGSDGEPKTESDDGMVLVDRPETPSDVARSS</sequence>
<keyword evidence="4" id="KW-0444">Lipid biosynthesis</keyword>
<dbReference type="InterPro" id="IPR002123">
    <property type="entry name" value="Plipid/glycerol_acylTrfase"/>
</dbReference>
<dbReference type="NCBIfam" id="TIGR00530">
    <property type="entry name" value="AGP_acyltrn"/>
    <property type="match status" value="1"/>
</dbReference>
<accession>A0A9Q5HWX8</accession>
<comment type="similarity">
    <text evidence="1 4">Belongs to the 1-acyl-sn-glycerol-3-phosphate acyltransferase family.</text>
</comment>
<dbReference type="SMART" id="SM00563">
    <property type="entry name" value="PlsC"/>
    <property type="match status" value="1"/>
</dbReference>
<keyword evidence="3 4" id="KW-0012">Acyltransferase</keyword>
<keyword evidence="8" id="KW-1185">Reference proteome</keyword>
<feature type="compositionally biased region" description="Basic and acidic residues" evidence="5">
    <location>
        <begin position="226"/>
        <end position="243"/>
    </location>
</feature>
<dbReference type="SUPFAM" id="SSF69593">
    <property type="entry name" value="Glycerol-3-phosphate (1)-acyltransferase"/>
    <property type="match status" value="1"/>
</dbReference>
<dbReference type="GO" id="GO:0005783">
    <property type="term" value="C:endoplasmic reticulum"/>
    <property type="evidence" value="ECO:0007669"/>
    <property type="project" value="TreeGrafter"/>
</dbReference>
<dbReference type="Pfam" id="PF01553">
    <property type="entry name" value="Acyltransferase"/>
    <property type="match status" value="1"/>
</dbReference>
<dbReference type="PANTHER" id="PTHR10434:SF11">
    <property type="entry name" value="1-ACYL-SN-GLYCEROL-3-PHOSPHATE ACYLTRANSFERASE"/>
    <property type="match status" value="1"/>
</dbReference>
<dbReference type="GO" id="GO:0003841">
    <property type="term" value="F:1-acylglycerol-3-phosphate O-acyltransferase activity"/>
    <property type="evidence" value="ECO:0007669"/>
    <property type="project" value="UniProtKB-UniRule"/>
</dbReference>
<comment type="catalytic activity">
    <reaction evidence="4">
        <text>a 1-acyl-sn-glycero-3-phosphate + an acyl-CoA = a 1,2-diacyl-sn-glycero-3-phosphate + CoA</text>
        <dbReference type="Rhea" id="RHEA:19709"/>
        <dbReference type="ChEBI" id="CHEBI:57287"/>
        <dbReference type="ChEBI" id="CHEBI:57970"/>
        <dbReference type="ChEBI" id="CHEBI:58342"/>
        <dbReference type="ChEBI" id="CHEBI:58608"/>
        <dbReference type="EC" id="2.3.1.51"/>
    </reaction>
</comment>
<evidence type="ECO:0000259" key="6">
    <source>
        <dbReference type="SMART" id="SM00563"/>
    </source>
</evidence>
<keyword evidence="4" id="KW-0443">Lipid metabolism</keyword>
<dbReference type="OrthoDB" id="202234at2759"/>
<dbReference type="GO" id="GO:0006654">
    <property type="term" value="P:phosphatidic acid biosynthetic process"/>
    <property type="evidence" value="ECO:0007669"/>
    <property type="project" value="TreeGrafter"/>
</dbReference>
<feature type="region of interest" description="Disordered" evidence="5">
    <location>
        <begin position="193"/>
        <end position="263"/>
    </location>
</feature>
<reference evidence="7" key="1">
    <citation type="submission" date="2016-06" db="EMBL/GenBank/DDBJ databases">
        <title>Draft Genome sequence of the fungus Inonotus baumii.</title>
        <authorList>
            <person name="Zhu H."/>
            <person name="Lin W."/>
        </authorList>
    </citation>
    <scope>NUCLEOTIDE SEQUENCE</scope>
    <source>
        <strain evidence="7">821</strain>
    </source>
</reference>
<dbReference type="EC" id="2.3.1.51" evidence="4"/>
<feature type="domain" description="Phospholipid/glycerol acyltransferase" evidence="6">
    <location>
        <begin position="1"/>
        <end position="114"/>
    </location>
</feature>
<proteinExistence type="inferred from homology"/>
<evidence type="ECO:0000313" key="7">
    <source>
        <dbReference type="EMBL" id="OCB87522.1"/>
    </source>
</evidence>
<evidence type="ECO:0000256" key="2">
    <source>
        <dbReference type="ARBA" id="ARBA00022679"/>
    </source>
</evidence>
<comment type="domain">
    <text evidence="4">The HXXXXD motif is essential for acyltransferase activity and may constitute the binding site for the phosphate moiety of the glycerol-3-phosphate.</text>
</comment>